<protein>
    <submittedName>
        <fullName evidence="1">Uncharacterized protein</fullName>
    </submittedName>
</protein>
<reference evidence="1 2" key="1">
    <citation type="journal article" date="2019" name="Nat. Ecol. Evol.">
        <title>Megaphylogeny resolves global patterns of mushroom evolution.</title>
        <authorList>
            <person name="Varga T."/>
            <person name="Krizsan K."/>
            <person name="Foldi C."/>
            <person name="Dima B."/>
            <person name="Sanchez-Garcia M."/>
            <person name="Sanchez-Ramirez S."/>
            <person name="Szollosi G.J."/>
            <person name="Szarkandi J.G."/>
            <person name="Papp V."/>
            <person name="Albert L."/>
            <person name="Andreopoulos W."/>
            <person name="Angelini C."/>
            <person name="Antonin V."/>
            <person name="Barry K.W."/>
            <person name="Bougher N.L."/>
            <person name="Buchanan P."/>
            <person name="Buyck B."/>
            <person name="Bense V."/>
            <person name="Catcheside P."/>
            <person name="Chovatia M."/>
            <person name="Cooper J."/>
            <person name="Damon W."/>
            <person name="Desjardin D."/>
            <person name="Finy P."/>
            <person name="Geml J."/>
            <person name="Haridas S."/>
            <person name="Hughes K."/>
            <person name="Justo A."/>
            <person name="Karasinski D."/>
            <person name="Kautmanova I."/>
            <person name="Kiss B."/>
            <person name="Kocsube S."/>
            <person name="Kotiranta H."/>
            <person name="LaButti K.M."/>
            <person name="Lechner B.E."/>
            <person name="Liimatainen K."/>
            <person name="Lipzen A."/>
            <person name="Lukacs Z."/>
            <person name="Mihaltcheva S."/>
            <person name="Morgado L.N."/>
            <person name="Niskanen T."/>
            <person name="Noordeloos M.E."/>
            <person name="Ohm R.A."/>
            <person name="Ortiz-Santana B."/>
            <person name="Ovrebo C."/>
            <person name="Racz N."/>
            <person name="Riley R."/>
            <person name="Savchenko A."/>
            <person name="Shiryaev A."/>
            <person name="Soop K."/>
            <person name="Spirin V."/>
            <person name="Szebenyi C."/>
            <person name="Tomsovsky M."/>
            <person name="Tulloss R.E."/>
            <person name="Uehling J."/>
            <person name="Grigoriev I.V."/>
            <person name="Vagvolgyi C."/>
            <person name="Papp T."/>
            <person name="Martin F.M."/>
            <person name="Miettinen O."/>
            <person name="Hibbett D.S."/>
            <person name="Nagy L.G."/>
        </authorList>
    </citation>
    <scope>NUCLEOTIDE SEQUENCE [LARGE SCALE GENOMIC DNA]</scope>
    <source>
        <strain evidence="1 2">NL-1719</strain>
    </source>
</reference>
<evidence type="ECO:0000313" key="1">
    <source>
        <dbReference type="EMBL" id="TFK77081.1"/>
    </source>
</evidence>
<dbReference type="Proteomes" id="UP000308600">
    <property type="component" value="Unassembled WGS sequence"/>
</dbReference>
<evidence type="ECO:0000313" key="2">
    <source>
        <dbReference type="Proteomes" id="UP000308600"/>
    </source>
</evidence>
<proteinExistence type="predicted"/>
<dbReference type="EMBL" id="ML208259">
    <property type="protein sequence ID" value="TFK77081.1"/>
    <property type="molecule type" value="Genomic_DNA"/>
</dbReference>
<name>A0ACD3BGR7_9AGAR</name>
<keyword evidence="2" id="KW-1185">Reference proteome</keyword>
<sequence length="457" mass="49003">MPKSSPTQSPSTPKQTPDDPASRMTDVALRKKKNADAQAAFRARRANYIATLEETVTNLESVVIQLQDSCREANNENQELKQENMRLRHEFREREKTWRTHWASRKAGQGPDFDEAPPVPPPPPSFAPQGGMNGHMGSHMGTYGPDGLNYRTGEDAGLCGPGYGAGHNSGYPSHSAVPYTGPENDTSDGHRIASSSSGGESGAPTSSSASPGYVESPTLTSSEIPYVGRFPVEDHKVPLSNLEAAPYVFQNNRSLSPSTSTPGSSSTSLTSPFQFTFTDNSVNPDRPEFSYRRHSHSPQVTLHGGTADVSMTGAAGDLVRYRLGTRRANSSADRPLLPALPPSGDIGSPHERGSSDGDSTPYPNARLRPRRSTLPSRSSRSPSPGAAPRSATLAVIKAQAFGALRRTRARTKRTSEGAAKVALDVLEARGLGMGVSPTTATKRPRLEDDDDIEMRQT</sequence>
<accession>A0ACD3BGR7</accession>
<gene>
    <name evidence="1" type="ORF">BDN72DRAFT_25797</name>
</gene>
<organism evidence="1 2">
    <name type="scientific">Pluteus cervinus</name>
    <dbReference type="NCBI Taxonomy" id="181527"/>
    <lineage>
        <taxon>Eukaryota</taxon>
        <taxon>Fungi</taxon>
        <taxon>Dikarya</taxon>
        <taxon>Basidiomycota</taxon>
        <taxon>Agaricomycotina</taxon>
        <taxon>Agaricomycetes</taxon>
        <taxon>Agaricomycetidae</taxon>
        <taxon>Agaricales</taxon>
        <taxon>Pluteineae</taxon>
        <taxon>Pluteaceae</taxon>
        <taxon>Pluteus</taxon>
    </lineage>
</organism>